<evidence type="ECO:0000313" key="3">
    <source>
        <dbReference type="EMBL" id="MBB6434239.1"/>
    </source>
</evidence>
<feature type="transmembrane region" description="Helical" evidence="2">
    <location>
        <begin position="275"/>
        <end position="297"/>
    </location>
</feature>
<proteinExistence type="predicted"/>
<feature type="compositionally biased region" description="Pro residues" evidence="1">
    <location>
        <begin position="10"/>
        <end position="21"/>
    </location>
</feature>
<gene>
    <name evidence="3" type="ORF">HNQ79_000687</name>
</gene>
<accession>A0A7X0HCW3</accession>
<feature type="transmembrane region" description="Helical" evidence="2">
    <location>
        <begin position="318"/>
        <end position="342"/>
    </location>
</feature>
<feature type="region of interest" description="Disordered" evidence="1">
    <location>
        <begin position="1"/>
        <end position="71"/>
    </location>
</feature>
<sequence>MPDETEPTRTAPPPQPSPAATPPTGTRPATTPQDAAARPPAAPGHAHPYPQPLTPDQMRQQQWQQWQAHQYWQQQRRQKAVEPPAWRARVRPGPPARIRAASLWCVLATALLSGLFLGEGLGLNLLIVAVPAALAAFFAAQAAGRRVRPWSLVWGFGGLALLAVPVLRDAGWPTFLAVLSALLLGSLALHGGRTWPGVLIGSLGLIGSVVPGIRWGRRGLRERADGARERWGPVVRTVLIATVLLVVFGALFVSADAAFAKLLGKLVPDVSLLDGPWRILLCALGLIGALAAARTAAAPHQWDKAEIAPARACGRMEWALPLVVLNLLFAAFIAVQLTVLFGEYAAVLDATGLNHSDYARQGFWQLLWATLLTLAVIALAGRWAPRSDARDAVLVRSVLGVLCLLTLVVVVSALYRMNMYVGSYGLTRLRLSVTAMEIWLGVVLVLIMAAGVFGPRWLPRAVVGSAAAAVLAFGLASPDALVAERNVARFKKTEAIDVDYLRGLSADAVPALDTLPEPQRTCALRGITDASGIAGPWYAVSLGERRARAVVEARPLGPAVTDCGGLDSDDSGNYGR</sequence>
<evidence type="ECO:0000313" key="4">
    <source>
        <dbReference type="Proteomes" id="UP000540423"/>
    </source>
</evidence>
<evidence type="ECO:0008006" key="5">
    <source>
        <dbReference type="Google" id="ProtNLM"/>
    </source>
</evidence>
<evidence type="ECO:0000256" key="1">
    <source>
        <dbReference type="SAM" id="MobiDB-lite"/>
    </source>
</evidence>
<evidence type="ECO:0000256" key="2">
    <source>
        <dbReference type="SAM" id="Phobius"/>
    </source>
</evidence>
<name>A0A7X0HCW3_9ACTN</name>
<keyword evidence="2" id="KW-0812">Transmembrane</keyword>
<keyword evidence="2" id="KW-0472">Membrane</keyword>
<dbReference type="Proteomes" id="UP000540423">
    <property type="component" value="Unassembled WGS sequence"/>
</dbReference>
<feature type="transmembrane region" description="Helical" evidence="2">
    <location>
        <begin position="96"/>
        <end position="117"/>
    </location>
</feature>
<feature type="compositionally biased region" description="Low complexity" evidence="1">
    <location>
        <begin position="22"/>
        <end position="48"/>
    </location>
</feature>
<feature type="compositionally biased region" description="Low complexity" evidence="1">
    <location>
        <begin position="57"/>
        <end position="71"/>
    </location>
</feature>
<dbReference type="Pfam" id="PF13687">
    <property type="entry name" value="DUF4153"/>
    <property type="match status" value="1"/>
</dbReference>
<comment type="caution">
    <text evidence="3">The sequence shown here is derived from an EMBL/GenBank/DDBJ whole genome shotgun (WGS) entry which is preliminary data.</text>
</comment>
<feature type="transmembrane region" description="Helical" evidence="2">
    <location>
        <begin position="195"/>
        <end position="213"/>
    </location>
</feature>
<keyword evidence="4" id="KW-1185">Reference proteome</keyword>
<reference evidence="3 4" key="1">
    <citation type="submission" date="2020-08" db="EMBL/GenBank/DDBJ databases">
        <title>Genomic Encyclopedia of Type Strains, Phase IV (KMG-IV): sequencing the most valuable type-strain genomes for metagenomic binning, comparative biology and taxonomic classification.</title>
        <authorList>
            <person name="Goeker M."/>
        </authorList>
    </citation>
    <scope>NUCLEOTIDE SEQUENCE [LARGE SCALE GENOMIC DNA]</scope>
    <source>
        <strain evidence="3 4">DSM 40141</strain>
    </source>
</reference>
<feature type="transmembrane region" description="Helical" evidence="2">
    <location>
        <begin position="362"/>
        <end position="381"/>
    </location>
</feature>
<feature type="transmembrane region" description="Helical" evidence="2">
    <location>
        <begin position="461"/>
        <end position="483"/>
    </location>
</feature>
<feature type="transmembrane region" description="Helical" evidence="2">
    <location>
        <begin position="234"/>
        <end position="255"/>
    </location>
</feature>
<organism evidence="3 4">
    <name type="scientific">Streptomyces candidus</name>
    <dbReference type="NCBI Taxonomy" id="67283"/>
    <lineage>
        <taxon>Bacteria</taxon>
        <taxon>Bacillati</taxon>
        <taxon>Actinomycetota</taxon>
        <taxon>Actinomycetes</taxon>
        <taxon>Kitasatosporales</taxon>
        <taxon>Streptomycetaceae</taxon>
        <taxon>Streptomyces</taxon>
    </lineage>
</organism>
<feature type="transmembrane region" description="Helical" evidence="2">
    <location>
        <begin position="393"/>
        <end position="415"/>
    </location>
</feature>
<feature type="transmembrane region" description="Helical" evidence="2">
    <location>
        <begin position="435"/>
        <end position="454"/>
    </location>
</feature>
<feature type="transmembrane region" description="Helical" evidence="2">
    <location>
        <begin position="123"/>
        <end position="140"/>
    </location>
</feature>
<dbReference type="AlphaFoldDB" id="A0A7X0HCW3"/>
<dbReference type="EMBL" id="JACHEM010000002">
    <property type="protein sequence ID" value="MBB6434239.1"/>
    <property type="molecule type" value="Genomic_DNA"/>
</dbReference>
<dbReference type="InterPro" id="IPR025291">
    <property type="entry name" value="DUF4153"/>
</dbReference>
<feature type="transmembrane region" description="Helical" evidence="2">
    <location>
        <begin position="152"/>
        <end position="175"/>
    </location>
</feature>
<protein>
    <recommendedName>
        <fullName evidence="5">DUF4173 domain-containing protein</fullName>
    </recommendedName>
</protein>
<keyword evidence="2" id="KW-1133">Transmembrane helix</keyword>